<proteinExistence type="predicted"/>
<feature type="transmembrane region" description="Helical" evidence="1">
    <location>
        <begin position="126"/>
        <end position="146"/>
    </location>
</feature>
<name>A0A6C0BB49_9ZZZZ</name>
<dbReference type="AlphaFoldDB" id="A0A6C0BB49"/>
<evidence type="ECO:0000256" key="1">
    <source>
        <dbReference type="SAM" id="Phobius"/>
    </source>
</evidence>
<feature type="transmembrane region" description="Helical" evidence="1">
    <location>
        <begin position="42"/>
        <end position="68"/>
    </location>
</feature>
<keyword evidence="1" id="KW-0472">Membrane</keyword>
<reference evidence="2" key="1">
    <citation type="journal article" date="2020" name="Nature">
        <title>Giant virus diversity and host interactions through global metagenomics.</title>
        <authorList>
            <person name="Schulz F."/>
            <person name="Roux S."/>
            <person name="Paez-Espino D."/>
            <person name="Jungbluth S."/>
            <person name="Walsh D.A."/>
            <person name="Denef V.J."/>
            <person name="McMahon K.D."/>
            <person name="Konstantinidis K.T."/>
            <person name="Eloe-Fadrosh E.A."/>
            <person name="Kyrpides N.C."/>
            <person name="Woyke T."/>
        </authorList>
    </citation>
    <scope>NUCLEOTIDE SEQUENCE</scope>
    <source>
        <strain evidence="2">GVMAG-M-3300010158-59</strain>
    </source>
</reference>
<keyword evidence="1" id="KW-0812">Transmembrane</keyword>
<accession>A0A6C0BB49</accession>
<feature type="transmembrane region" description="Helical" evidence="1">
    <location>
        <begin position="89"/>
        <end position="111"/>
    </location>
</feature>
<feature type="transmembrane region" description="Helical" evidence="1">
    <location>
        <begin position="12"/>
        <end position="30"/>
    </location>
</feature>
<evidence type="ECO:0000313" key="2">
    <source>
        <dbReference type="EMBL" id="QHS88951.1"/>
    </source>
</evidence>
<organism evidence="2">
    <name type="scientific">viral metagenome</name>
    <dbReference type="NCBI Taxonomy" id="1070528"/>
    <lineage>
        <taxon>unclassified sequences</taxon>
        <taxon>metagenomes</taxon>
        <taxon>organismal metagenomes</taxon>
    </lineage>
</organism>
<sequence length="172" mass="20067">MLIETCINRIIIAWIFFIGSMLGIIMAYQTNSLFMFGPNPDLYILGICIDTTEKYVIVASFCFINSGVRTANHNMIQSWIINILQDQKIITFADPGLSYEFTLTSTLYIWFDFFMYMNIIMSQIDMFFIEVISDMITTCIVTTYYLRIKQKDKTLTLEKEKEKEKETALTIV</sequence>
<dbReference type="EMBL" id="MN739103">
    <property type="protein sequence ID" value="QHS88951.1"/>
    <property type="molecule type" value="Genomic_DNA"/>
</dbReference>
<protein>
    <submittedName>
        <fullName evidence="2">Uncharacterized protein</fullName>
    </submittedName>
</protein>
<keyword evidence="1" id="KW-1133">Transmembrane helix</keyword>